<evidence type="ECO:0000313" key="1">
    <source>
        <dbReference type="EMBL" id="MPC96954.1"/>
    </source>
</evidence>
<evidence type="ECO:0000313" key="2">
    <source>
        <dbReference type="Proteomes" id="UP000324222"/>
    </source>
</evidence>
<reference evidence="1 2" key="1">
    <citation type="submission" date="2019-05" db="EMBL/GenBank/DDBJ databases">
        <title>Another draft genome of Portunus trituberculatus and its Hox gene families provides insights of decapod evolution.</title>
        <authorList>
            <person name="Jeong J.-H."/>
            <person name="Song I."/>
            <person name="Kim S."/>
            <person name="Choi T."/>
            <person name="Kim D."/>
            <person name="Ryu S."/>
            <person name="Kim W."/>
        </authorList>
    </citation>
    <scope>NUCLEOTIDE SEQUENCE [LARGE SCALE GENOMIC DNA]</scope>
    <source>
        <tissue evidence="1">Muscle</tissue>
    </source>
</reference>
<comment type="caution">
    <text evidence="1">The sequence shown here is derived from an EMBL/GenBank/DDBJ whole genome shotgun (WGS) entry which is preliminary data.</text>
</comment>
<name>A0A5B7JX81_PORTR</name>
<organism evidence="1 2">
    <name type="scientific">Portunus trituberculatus</name>
    <name type="common">Swimming crab</name>
    <name type="synonym">Neptunus trituberculatus</name>
    <dbReference type="NCBI Taxonomy" id="210409"/>
    <lineage>
        <taxon>Eukaryota</taxon>
        <taxon>Metazoa</taxon>
        <taxon>Ecdysozoa</taxon>
        <taxon>Arthropoda</taxon>
        <taxon>Crustacea</taxon>
        <taxon>Multicrustacea</taxon>
        <taxon>Malacostraca</taxon>
        <taxon>Eumalacostraca</taxon>
        <taxon>Eucarida</taxon>
        <taxon>Decapoda</taxon>
        <taxon>Pleocyemata</taxon>
        <taxon>Brachyura</taxon>
        <taxon>Eubrachyura</taxon>
        <taxon>Portunoidea</taxon>
        <taxon>Portunidae</taxon>
        <taxon>Portuninae</taxon>
        <taxon>Portunus</taxon>
    </lineage>
</organism>
<gene>
    <name evidence="1" type="ORF">E2C01_092237</name>
</gene>
<sequence>MIQYKTGMLVMTRAPHPYPTPSSPTSLSSPSSIRTWYGHWLR</sequence>
<dbReference type="EMBL" id="VSRR010108001">
    <property type="protein sequence ID" value="MPC96954.1"/>
    <property type="molecule type" value="Genomic_DNA"/>
</dbReference>
<keyword evidence="2" id="KW-1185">Reference proteome</keyword>
<dbReference type="AlphaFoldDB" id="A0A5B7JX81"/>
<proteinExistence type="predicted"/>
<protein>
    <submittedName>
        <fullName evidence="1">Uncharacterized protein</fullName>
    </submittedName>
</protein>
<dbReference type="Proteomes" id="UP000324222">
    <property type="component" value="Unassembled WGS sequence"/>
</dbReference>
<accession>A0A5B7JX81</accession>